<protein>
    <submittedName>
        <fullName evidence="2">Uncharacterized protein</fullName>
    </submittedName>
</protein>
<keyword evidence="1" id="KW-0812">Transmembrane</keyword>
<feature type="transmembrane region" description="Helical" evidence="1">
    <location>
        <begin position="351"/>
        <end position="371"/>
    </location>
</feature>
<proteinExistence type="predicted"/>
<sequence>MNRKMAQIQSVTSCVGILRFITDLTFTRKFMHNCVEKDRGRRRNTITPDEYLKTAMRHVPFGSVFCCSNPIASALTLRSMQLFLMLIGFYAIFEDFIVCWSTRQPPMSARFKLVELSKRNPLARPAAVSISQLGVLHGLAGIEQQGADVKSQTIERSEYTISLSHEVRWDAWFFRTAWNESADHDPVRFQFWFWHDGQWHQAGSSSYLSCSGFVIFLDGIYKTTTGRGEVEVFQVFQPDAGYYFDQFAKVFCGFILFGAGLCGVIDKKFVGQKLIRIMHPVSFLIHILEATLAVSHEGSYSRARALALAFIDVVHFYFIWTDELSNSIAWGGIHVLLTGLAMYPFVTFGPYSFSSVCFYLGLPMLFFAIVVKTFRLLTTRSAHRVIELDKNKYDLIWSKTIKESGKDSFIELKQIAAPFASKHVPAVEADAELPMFWQLGNLLMKRSRSPEWRQLDKRGRPVTSLTYLYEQAMKLDTHLRRKTLGWVSSSKGLLRHKAAASSWFPEDDDDIGPYVEGSGVNDYVWAHVKSIQRCVEKVMRCYGGDVSCLLDVCRQCIIFDSVSDLTKCLRAILQDPDVVVERIKNNLDPTADSVRSGGYRHVALNLRIASEETRREDTDWHICELQMVLRSFYLLRSERGHARYISFRNIMGE</sequence>
<evidence type="ECO:0000313" key="2">
    <source>
        <dbReference type="EMBL" id="CAE2282248.1"/>
    </source>
</evidence>
<accession>A0A7S4K330</accession>
<organism evidence="2">
    <name type="scientific">Guillardia theta</name>
    <name type="common">Cryptophyte</name>
    <name type="synonym">Cryptomonas phi</name>
    <dbReference type="NCBI Taxonomy" id="55529"/>
    <lineage>
        <taxon>Eukaryota</taxon>
        <taxon>Cryptophyceae</taxon>
        <taxon>Pyrenomonadales</taxon>
        <taxon>Geminigeraceae</taxon>
        <taxon>Guillardia</taxon>
    </lineage>
</organism>
<reference evidence="2" key="1">
    <citation type="submission" date="2021-01" db="EMBL/GenBank/DDBJ databases">
        <authorList>
            <person name="Corre E."/>
            <person name="Pelletier E."/>
            <person name="Niang G."/>
            <person name="Scheremetjew M."/>
            <person name="Finn R."/>
            <person name="Kale V."/>
            <person name="Holt S."/>
            <person name="Cochrane G."/>
            <person name="Meng A."/>
            <person name="Brown T."/>
            <person name="Cohen L."/>
        </authorList>
    </citation>
    <scope>NUCLEOTIDE SEQUENCE</scope>
    <source>
        <strain evidence="2">CCMP 2712</strain>
    </source>
</reference>
<dbReference type="AlphaFoldDB" id="A0A7S4K330"/>
<evidence type="ECO:0000256" key="1">
    <source>
        <dbReference type="SAM" id="Phobius"/>
    </source>
</evidence>
<gene>
    <name evidence="2" type="ORF">GTHE00462_LOCUS9305</name>
</gene>
<feature type="transmembrane region" description="Helical" evidence="1">
    <location>
        <begin position="247"/>
        <end position="265"/>
    </location>
</feature>
<keyword evidence="1" id="KW-1133">Transmembrane helix</keyword>
<feature type="transmembrane region" description="Helical" evidence="1">
    <location>
        <begin position="327"/>
        <end position="345"/>
    </location>
</feature>
<name>A0A7S4K330_GUITH</name>
<feature type="transmembrane region" description="Helical" evidence="1">
    <location>
        <begin position="82"/>
        <end position="103"/>
    </location>
</feature>
<dbReference type="EMBL" id="HBKN01011874">
    <property type="protein sequence ID" value="CAE2282248.1"/>
    <property type="molecule type" value="Transcribed_RNA"/>
</dbReference>
<keyword evidence="1" id="KW-0472">Membrane</keyword>